<gene>
    <name evidence="2" type="ORF">Dda_3169</name>
</gene>
<sequence>MCMSWKQLRPSQIHFSCWQGWRKAPIAPWEAWDAVRRAGQGGGRRDEMCRRDAWRGNRDDVGRAAGGGGNVRTLEELRGKRTCQSDKLRSDLRPETERENERMEDGCNRNAIG</sequence>
<organism evidence="2 3">
    <name type="scientific">Drechslerella dactyloides</name>
    <name type="common">Nematode-trapping fungus</name>
    <name type="synonym">Arthrobotrys dactyloides</name>
    <dbReference type="NCBI Taxonomy" id="74499"/>
    <lineage>
        <taxon>Eukaryota</taxon>
        <taxon>Fungi</taxon>
        <taxon>Dikarya</taxon>
        <taxon>Ascomycota</taxon>
        <taxon>Pezizomycotina</taxon>
        <taxon>Orbiliomycetes</taxon>
        <taxon>Orbiliales</taxon>
        <taxon>Orbiliaceae</taxon>
        <taxon>Drechslerella</taxon>
    </lineage>
</organism>
<reference evidence="2" key="1">
    <citation type="submission" date="2023-01" db="EMBL/GenBank/DDBJ databases">
        <title>The chitinases involved in constricting ring structure development in the nematode-trapping fungus Drechslerella dactyloides.</title>
        <authorList>
            <person name="Wang R."/>
            <person name="Zhang L."/>
            <person name="Tang P."/>
            <person name="Li S."/>
            <person name="Liang L."/>
        </authorList>
    </citation>
    <scope>NUCLEOTIDE SEQUENCE</scope>
    <source>
        <strain evidence="2">YMF1.00031</strain>
    </source>
</reference>
<keyword evidence="3" id="KW-1185">Reference proteome</keyword>
<dbReference type="Proteomes" id="UP001221413">
    <property type="component" value="Unassembled WGS sequence"/>
</dbReference>
<evidence type="ECO:0000256" key="1">
    <source>
        <dbReference type="SAM" id="MobiDB-lite"/>
    </source>
</evidence>
<protein>
    <submittedName>
        <fullName evidence="2">Uncharacterized protein</fullName>
    </submittedName>
</protein>
<feature type="region of interest" description="Disordered" evidence="1">
    <location>
        <begin position="85"/>
        <end position="113"/>
    </location>
</feature>
<comment type="caution">
    <text evidence="2">The sequence shown here is derived from an EMBL/GenBank/DDBJ whole genome shotgun (WGS) entry which is preliminary data.</text>
</comment>
<dbReference type="AlphaFoldDB" id="A0AAD6NK37"/>
<feature type="compositionally biased region" description="Basic and acidic residues" evidence="1">
    <location>
        <begin position="85"/>
        <end position="107"/>
    </location>
</feature>
<evidence type="ECO:0000313" key="3">
    <source>
        <dbReference type="Proteomes" id="UP001221413"/>
    </source>
</evidence>
<proteinExistence type="predicted"/>
<name>A0AAD6NK37_DREDA</name>
<accession>A0AAD6NK37</accession>
<evidence type="ECO:0000313" key="2">
    <source>
        <dbReference type="EMBL" id="KAJ6262361.1"/>
    </source>
</evidence>
<dbReference type="EMBL" id="JAQGDS010000003">
    <property type="protein sequence ID" value="KAJ6262361.1"/>
    <property type="molecule type" value="Genomic_DNA"/>
</dbReference>